<dbReference type="PANTHER" id="PTHR44051">
    <property type="entry name" value="GLUTATHIONE S-TRANSFERASE-RELATED"/>
    <property type="match status" value="1"/>
</dbReference>
<dbReference type="Gene3D" id="1.20.1050.10">
    <property type="match status" value="1"/>
</dbReference>
<dbReference type="PROSITE" id="PS50404">
    <property type="entry name" value="GST_NTER"/>
    <property type="match status" value="1"/>
</dbReference>
<organism evidence="5 6">
    <name type="scientific">Dryocola boscaweniae</name>
    <dbReference type="NCBI Taxonomy" id="2925397"/>
    <lineage>
        <taxon>Bacteria</taxon>
        <taxon>Pseudomonadati</taxon>
        <taxon>Pseudomonadota</taxon>
        <taxon>Gammaproteobacteria</taxon>
        <taxon>Enterobacterales</taxon>
        <taxon>Enterobacteriaceae</taxon>
        <taxon>Dryocola</taxon>
    </lineage>
</organism>
<dbReference type="CDD" id="cd03047">
    <property type="entry name" value="GST_N_2"/>
    <property type="match status" value="1"/>
</dbReference>
<dbReference type="FunFam" id="3.40.30.10:FF:000039">
    <property type="entry name" value="Glutathione S-transferase domain"/>
    <property type="match status" value="1"/>
</dbReference>
<dbReference type="PROSITE" id="PS50405">
    <property type="entry name" value="GST_CTER"/>
    <property type="match status" value="1"/>
</dbReference>
<dbReference type="EMBL" id="JALHAP010000078">
    <property type="protein sequence ID" value="MCT4702525.1"/>
    <property type="molecule type" value="Genomic_DNA"/>
</dbReference>
<dbReference type="AlphaFoldDB" id="A0A9X2W811"/>
<comment type="caution">
    <text evidence="5">The sequence shown here is derived from an EMBL/GenBank/DDBJ whole genome shotgun (WGS) entry which is preliminary data.</text>
</comment>
<dbReference type="InterPro" id="IPR010987">
    <property type="entry name" value="Glutathione-S-Trfase_C-like"/>
</dbReference>
<dbReference type="RefSeq" id="WP_271123283.1">
    <property type="nucleotide sequence ID" value="NZ_JALHAN010000065.1"/>
</dbReference>
<proteinExistence type="inferred from homology"/>
<sequence>MITVWGRDNSTNVKKVLWCLEELSLAYRSIPAGGKFGKTHDAEYLAMNPNALVPCIHDDATNLTLWESNTIVRYLAAQYGQGSLWIGDPATRAYGEKWMDWAASTLVIPYRGVFMGLVRTAPEQRDQKLIDESIVQCDALFSILDAELAKQPWFSGAEFGSADIALGPTLYALLNLDVKWGAHVNLRRWYQQLTQRPAFQKAVMIPLS</sequence>
<dbReference type="InterPro" id="IPR004046">
    <property type="entry name" value="GST_C"/>
</dbReference>
<evidence type="ECO:0000259" key="4">
    <source>
        <dbReference type="PROSITE" id="PS50405"/>
    </source>
</evidence>
<dbReference type="SFLD" id="SFLDS00019">
    <property type="entry name" value="Glutathione_Transferase_(cytos"/>
    <property type="match status" value="1"/>
</dbReference>
<dbReference type="PANTHER" id="PTHR44051:SF19">
    <property type="entry name" value="DISULFIDE-BOND OXIDOREDUCTASE YFCG"/>
    <property type="match status" value="1"/>
</dbReference>
<dbReference type="Proteomes" id="UP001150641">
    <property type="component" value="Unassembled WGS sequence"/>
</dbReference>
<feature type="domain" description="GST N-terminal" evidence="3">
    <location>
        <begin position="1"/>
        <end position="83"/>
    </location>
</feature>
<gene>
    <name evidence="5" type="ORF">MUA00_12075</name>
</gene>
<feature type="domain" description="GST C-terminal" evidence="4">
    <location>
        <begin position="88"/>
        <end position="208"/>
    </location>
</feature>
<keyword evidence="6" id="KW-1185">Reference proteome</keyword>
<evidence type="ECO:0000259" key="3">
    <source>
        <dbReference type="PROSITE" id="PS50404"/>
    </source>
</evidence>
<dbReference type="InterPro" id="IPR036249">
    <property type="entry name" value="Thioredoxin-like_sf"/>
</dbReference>
<dbReference type="Pfam" id="PF13409">
    <property type="entry name" value="GST_N_2"/>
    <property type="match status" value="1"/>
</dbReference>
<name>A0A9X2W811_9ENTR</name>
<comment type="similarity">
    <text evidence="1">Belongs to the GST superfamily.</text>
</comment>
<evidence type="ECO:0000313" key="5">
    <source>
        <dbReference type="EMBL" id="MCT4702525.1"/>
    </source>
</evidence>
<dbReference type="InterPro" id="IPR036282">
    <property type="entry name" value="Glutathione-S-Trfase_C_sf"/>
</dbReference>
<dbReference type="InterPro" id="IPR040079">
    <property type="entry name" value="Glutathione_S-Trfase"/>
</dbReference>
<protein>
    <submittedName>
        <fullName evidence="5">Glutathione S-transferase family protein</fullName>
    </submittedName>
</protein>
<dbReference type="SUPFAM" id="SSF52833">
    <property type="entry name" value="Thioredoxin-like"/>
    <property type="match status" value="1"/>
</dbReference>
<keyword evidence="2" id="KW-0808">Transferase</keyword>
<dbReference type="GO" id="GO:0016740">
    <property type="term" value="F:transferase activity"/>
    <property type="evidence" value="ECO:0007669"/>
    <property type="project" value="UniProtKB-KW"/>
</dbReference>
<dbReference type="Pfam" id="PF00043">
    <property type="entry name" value="GST_C"/>
    <property type="match status" value="1"/>
</dbReference>
<dbReference type="SFLD" id="SFLDG01150">
    <property type="entry name" value="Main.1:_Beta-like"/>
    <property type="match status" value="1"/>
</dbReference>
<evidence type="ECO:0000313" key="6">
    <source>
        <dbReference type="Proteomes" id="UP001150641"/>
    </source>
</evidence>
<dbReference type="SFLD" id="SFLDG00358">
    <property type="entry name" value="Main_(cytGST)"/>
    <property type="match status" value="1"/>
</dbReference>
<accession>A0A9X2W811</accession>
<evidence type="ECO:0000256" key="2">
    <source>
        <dbReference type="ARBA" id="ARBA00022679"/>
    </source>
</evidence>
<evidence type="ECO:0000256" key="1">
    <source>
        <dbReference type="ARBA" id="ARBA00007409"/>
    </source>
</evidence>
<dbReference type="SUPFAM" id="SSF47616">
    <property type="entry name" value="GST C-terminal domain-like"/>
    <property type="match status" value="1"/>
</dbReference>
<dbReference type="Gene3D" id="3.40.30.10">
    <property type="entry name" value="Glutaredoxin"/>
    <property type="match status" value="1"/>
</dbReference>
<dbReference type="InterPro" id="IPR004045">
    <property type="entry name" value="Glutathione_S-Trfase_N"/>
</dbReference>
<reference evidence="5" key="1">
    <citation type="submission" date="2022-03" db="EMBL/GenBank/DDBJ databases">
        <title>Proposal of a novel genus Dryocolo and two novel species.</title>
        <authorList>
            <person name="Maddock D.W."/>
            <person name="Brady C.L."/>
            <person name="Denman S."/>
            <person name="Arnold D."/>
        </authorList>
    </citation>
    <scope>NUCLEOTIDE SEQUENCE</scope>
    <source>
        <strain evidence="5">H6W4</strain>
    </source>
</reference>